<dbReference type="InterPro" id="IPR023393">
    <property type="entry name" value="START-like_dom_sf"/>
</dbReference>
<gene>
    <name evidence="2" type="ORF">AVDCRST_MAG41-844</name>
</gene>
<protein>
    <recommendedName>
        <fullName evidence="1">Coenzyme Q-binding protein COQ10 START domain-containing protein</fullName>
    </recommendedName>
</protein>
<feature type="domain" description="Coenzyme Q-binding protein COQ10 START" evidence="1">
    <location>
        <begin position="15"/>
        <end position="131"/>
    </location>
</feature>
<dbReference type="Gene3D" id="3.30.530.20">
    <property type="match status" value="1"/>
</dbReference>
<dbReference type="InterPro" id="IPR005031">
    <property type="entry name" value="COQ10_START"/>
</dbReference>
<proteinExistence type="predicted"/>
<organism evidence="2">
    <name type="scientific">uncultured Mycobacteriales bacterium</name>
    <dbReference type="NCBI Taxonomy" id="581187"/>
    <lineage>
        <taxon>Bacteria</taxon>
        <taxon>Bacillati</taxon>
        <taxon>Actinomycetota</taxon>
        <taxon>Actinomycetes</taxon>
        <taxon>Mycobacteriales</taxon>
        <taxon>environmental samples</taxon>
    </lineage>
</organism>
<dbReference type="EMBL" id="CADCTP010000089">
    <property type="protein sequence ID" value="CAA9229506.1"/>
    <property type="molecule type" value="Genomic_DNA"/>
</dbReference>
<dbReference type="SUPFAM" id="SSF55961">
    <property type="entry name" value="Bet v1-like"/>
    <property type="match status" value="1"/>
</dbReference>
<name>A0A6J4HS07_9ACTN</name>
<dbReference type="AlphaFoldDB" id="A0A6J4HS07"/>
<evidence type="ECO:0000259" key="1">
    <source>
        <dbReference type="Pfam" id="PF03364"/>
    </source>
</evidence>
<evidence type="ECO:0000313" key="2">
    <source>
        <dbReference type="EMBL" id="CAA9229506.1"/>
    </source>
</evidence>
<sequence length="161" mass="17482">MECSVVLDTDLPGREPDEVYAYLVDFERYPELTTSVVSVGVRRSSATRVTSSWEVKFRRGMLEWTEADVLDPVARRVDFEQEDGDFAHFSGSWAVDPVPAGVRVTFTSRFDLGVASLASLVDPVAATAMRDGISDILRGLFGADIVIRELAVVPAAGGVIA</sequence>
<reference evidence="2" key="1">
    <citation type="submission" date="2020-02" db="EMBL/GenBank/DDBJ databases">
        <authorList>
            <person name="Meier V. D."/>
        </authorList>
    </citation>
    <scope>NUCLEOTIDE SEQUENCE</scope>
    <source>
        <strain evidence="2">AVDCRST_MAG41</strain>
    </source>
</reference>
<dbReference type="Pfam" id="PF03364">
    <property type="entry name" value="Polyketide_cyc"/>
    <property type="match status" value="1"/>
</dbReference>
<accession>A0A6J4HS07</accession>